<evidence type="ECO:0000259" key="3">
    <source>
        <dbReference type="PROSITE" id="PS51820"/>
    </source>
</evidence>
<dbReference type="InterPro" id="IPR050288">
    <property type="entry name" value="Cellulose_deg_GH3"/>
</dbReference>
<dbReference type="Pfam" id="PF14310">
    <property type="entry name" value="Fn3-like"/>
    <property type="match status" value="1"/>
</dbReference>
<comment type="similarity">
    <text evidence="1">Belongs to the glycosyl hydrolase 3 family.</text>
</comment>
<dbReference type="Gene3D" id="2.60.120.260">
    <property type="entry name" value="Galactose-binding domain-like"/>
    <property type="match status" value="1"/>
</dbReference>
<sequence>MTPSDVDVAVELDTLISQLSLEEKVALLTGRDFWSTVPIERIGLRSMTLSDGPSGVRGPVWSELSPSLNLPSATALSASFDPDMAYRYGRVAAAEARRKGVDVVLGPTINIHRSPLGGRHFECFSEDPRLTADLAAFYVNGLQDAGVGATPKHYIANDFESDRFNVDVEVSERALREVYLLAFERSIVESHAWMVMSAYNSINGATATENDLLATPLCTEWGFDGVVVSDWTAVRSVASANAEQHLAMPGPHGAWGDALVAAVRAGEVEEAMVDSKVRRMLLLAQRVGALGEAGPQQFEAEDGVAFIRAAAAEGMVLLENRGELPWDGAAPASIAVLGSNADQARTQGGGSATVVPEHVVSPLAGIAEAFPDAAVTYAVGALNQVGLAGLPADSLTNPATGGAGVRITFRDADGAELAHEDRLATDFVWFGGDAPIAASRVVEAAFTLTPGADAEIELGCAVTGHARLWIDGDLRVDEQLVPDGEDLGAALLSPRVAAVPVSLRAGVPVEVRFDVDLGVRDDALAGALAFTLGSRPRQGAPEALIAEAVAAAAAAEVAVVVVGTNSQVESEGFDRDSLALPGHQDALVEAVAAANPRTVVIVNAGSPVVMPWRDKVAAVLLGWFGGQEFGHALTDVLTGAVEPGGRLPTTWPAVEADVPVIDVTPRDGRVVYEEGIHVGYKAWLRAGVEPAYWLGHGQGYTTFAIGDLAVEGPVTLAAPASASLTVTNTGDRAGKHVVLLFAERAETAIERPARWLVGHAVVRLEPGETGTVEMPIDARALAHWDGAWAYEAGDFTVRAGATAADLPLAATVTLEA</sequence>
<keyword evidence="2 4" id="KW-0378">Hydrolase</keyword>
<dbReference type="RefSeq" id="WP_301120981.1">
    <property type="nucleotide sequence ID" value="NZ_JAUHPX010000011.1"/>
</dbReference>
<dbReference type="InterPro" id="IPR026891">
    <property type="entry name" value="Fn3-like"/>
</dbReference>
<dbReference type="Pfam" id="PF01915">
    <property type="entry name" value="Glyco_hydro_3_C"/>
    <property type="match status" value="1"/>
</dbReference>
<dbReference type="PANTHER" id="PTHR42715">
    <property type="entry name" value="BETA-GLUCOSIDASE"/>
    <property type="match status" value="1"/>
</dbReference>
<comment type="caution">
    <text evidence="4">The sequence shown here is derived from an EMBL/GenBank/DDBJ whole genome shotgun (WGS) entry which is preliminary data.</text>
</comment>
<dbReference type="InterPro" id="IPR013783">
    <property type="entry name" value="Ig-like_fold"/>
</dbReference>
<dbReference type="PROSITE" id="PS51820">
    <property type="entry name" value="PA14"/>
    <property type="match status" value="1"/>
</dbReference>
<protein>
    <submittedName>
        <fullName evidence="4">Glycoside hydrolase family 3 C-terminal domain-containing protein</fullName>
    </submittedName>
</protein>
<proteinExistence type="inferred from homology"/>
<reference evidence="4" key="1">
    <citation type="submission" date="2023-06" db="EMBL/GenBank/DDBJ databases">
        <title>Sysu t00039.</title>
        <authorList>
            <person name="Gao L."/>
            <person name="Fang B.-Z."/>
            <person name="Li W.-J."/>
        </authorList>
    </citation>
    <scope>NUCLEOTIDE SEQUENCE</scope>
    <source>
        <strain evidence="4">SYSU T00039</strain>
    </source>
</reference>
<name>A0AAW7M5V2_9MICO</name>
<dbReference type="InterPro" id="IPR017853">
    <property type="entry name" value="GH"/>
</dbReference>
<dbReference type="InterPro" id="IPR036962">
    <property type="entry name" value="Glyco_hydro_3_N_sf"/>
</dbReference>
<dbReference type="EMBL" id="JAUHPX010000011">
    <property type="protein sequence ID" value="MDN4489190.1"/>
    <property type="molecule type" value="Genomic_DNA"/>
</dbReference>
<dbReference type="PRINTS" id="PR00133">
    <property type="entry name" value="GLHYDRLASE3"/>
</dbReference>
<dbReference type="SUPFAM" id="SSF52279">
    <property type="entry name" value="Beta-D-glucan exohydrolase, C-terminal domain"/>
    <property type="match status" value="1"/>
</dbReference>
<dbReference type="Proteomes" id="UP001172737">
    <property type="component" value="Unassembled WGS sequence"/>
</dbReference>
<feature type="domain" description="PA14" evidence="3">
    <location>
        <begin position="400"/>
        <end position="549"/>
    </location>
</feature>
<keyword evidence="5" id="KW-1185">Reference proteome</keyword>
<evidence type="ECO:0000256" key="2">
    <source>
        <dbReference type="ARBA" id="ARBA00022801"/>
    </source>
</evidence>
<dbReference type="InterPro" id="IPR036881">
    <property type="entry name" value="Glyco_hydro_3_C_sf"/>
</dbReference>
<evidence type="ECO:0000313" key="4">
    <source>
        <dbReference type="EMBL" id="MDN4489190.1"/>
    </source>
</evidence>
<dbReference type="InterPro" id="IPR002772">
    <property type="entry name" value="Glyco_hydro_3_C"/>
</dbReference>
<evidence type="ECO:0000256" key="1">
    <source>
        <dbReference type="ARBA" id="ARBA00005336"/>
    </source>
</evidence>
<dbReference type="PANTHER" id="PTHR42715:SF10">
    <property type="entry name" value="BETA-GLUCOSIDASE"/>
    <property type="match status" value="1"/>
</dbReference>
<dbReference type="SUPFAM" id="SSF51445">
    <property type="entry name" value="(Trans)glycosidases"/>
    <property type="match status" value="1"/>
</dbReference>
<organism evidence="4 5">
    <name type="scientific">Demequina lignilytica</name>
    <dbReference type="NCBI Taxonomy" id="3051663"/>
    <lineage>
        <taxon>Bacteria</taxon>
        <taxon>Bacillati</taxon>
        <taxon>Actinomycetota</taxon>
        <taxon>Actinomycetes</taxon>
        <taxon>Micrococcales</taxon>
        <taxon>Demequinaceae</taxon>
        <taxon>Demequina</taxon>
    </lineage>
</organism>
<dbReference type="GO" id="GO:0004553">
    <property type="term" value="F:hydrolase activity, hydrolyzing O-glycosyl compounds"/>
    <property type="evidence" value="ECO:0007669"/>
    <property type="project" value="InterPro"/>
</dbReference>
<dbReference type="Gene3D" id="3.20.20.300">
    <property type="entry name" value="Glycoside hydrolase, family 3, N-terminal domain"/>
    <property type="match status" value="1"/>
</dbReference>
<dbReference type="AlphaFoldDB" id="A0AAW7M5V2"/>
<evidence type="ECO:0000313" key="5">
    <source>
        <dbReference type="Proteomes" id="UP001172737"/>
    </source>
</evidence>
<gene>
    <name evidence="4" type="ORF">QQX10_13530</name>
</gene>
<dbReference type="InterPro" id="IPR037524">
    <property type="entry name" value="PA14/GLEYA"/>
</dbReference>
<dbReference type="Gene3D" id="3.40.50.1700">
    <property type="entry name" value="Glycoside hydrolase family 3 C-terminal domain"/>
    <property type="match status" value="1"/>
</dbReference>
<dbReference type="InterPro" id="IPR001764">
    <property type="entry name" value="Glyco_hydro_3_N"/>
</dbReference>
<accession>A0AAW7M5V2</accession>
<dbReference type="Gene3D" id="2.60.40.10">
    <property type="entry name" value="Immunoglobulins"/>
    <property type="match status" value="1"/>
</dbReference>
<dbReference type="GO" id="GO:0005975">
    <property type="term" value="P:carbohydrate metabolic process"/>
    <property type="evidence" value="ECO:0007669"/>
    <property type="project" value="InterPro"/>
</dbReference>
<dbReference type="Pfam" id="PF00933">
    <property type="entry name" value="Glyco_hydro_3"/>
    <property type="match status" value="1"/>
</dbReference>
<dbReference type="SMART" id="SM01217">
    <property type="entry name" value="Fn3_like"/>
    <property type="match status" value="1"/>
</dbReference>